<evidence type="ECO:0000313" key="9">
    <source>
        <dbReference type="EMBL" id="SDX98264.1"/>
    </source>
</evidence>
<sequence length="586" mass="63149">MLVATQTVEVGLDLDLSALVTELAPGAALAQRSGRVNRKGDRSATRVVVAVPEGGKIPDKGTEPYTPSDLSAALTWVHRLAERPDGLAPWSLRAEAPPGQELRRLLLRRLELADSWNWARTSIEPFAQPDLDLWLADDLAADRDVGLICRAGMPDDPVLALRLLRLLPPRAHEVFPVRIGTLRSLLPDLRAAAGPPLLKRGDEITTLAEGDDLRVGDILVVDARAPVHIEGVVVAGDTRQPAIDVLEHAAVTADGQLQPIRPGTVALRWGTIRLPPYSERTASQTPAEAASAFGELPEAARAILREGPSGMAGRWSRDQRRALADLLIRPSPSRVSSPERVADLEAMRNAAIGLLRHGRVKDTALHVFSDADGEPSLLVLTDLRRAAVDEDIRQTWTPNDDAVPLDQHADAVAEAAGGLGQHLGLDDPEIHVLRLAGRHHDDGKADPRFQAVLGRRDGDPLLAKSATRGPSSDAAARSTAGLPPGWRHEQRSVLDVWRQVPDPARRLVARLVGTTHGHGRGGFPHNAATLLDMTNDGLPADAKEMFNEGEWEQLVEDTDEQHGVWAMAYLEALLRAADGRVSAAGS</sequence>
<evidence type="ECO:0000256" key="4">
    <source>
        <dbReference type="ARBA" id="ARBA00022806"/>
    </source>
</evidence>
<feature type="region of interest" description="Disordered" evidence="7">
    <location>
        <begin position="456"/>
        <end position="485"/>
    </location>
</feature>
<keyword evidence="1" id="KW-0479">Metal-binding</keyword>
<dbReference type="InterPro" id="IPR054712">
    <property type="entry name" value="Cas3-like_dom"/>
</dbReference>
<evidence type="ECO:0000256" key="6">
    <source>
        <dbReference type="ARBA" id="ARBA00023118"/>
    </source>
</evidence>
<dbReference type="GO" id="GO:0005524">
    <property type="term" value="F:ATP binding"/>
    <property type="evidence" value="ECO:0007669"/>
    <property type="project" value="UniProtKB-KW"/>
</dbReference>
<dbReference type="InterPro" id="IPR038257">
    <property type="entry name" value="CRISPR-assoc_Cas3_HD_sf"/>
</dbReference>
<evidence type="ECO:0000259" key="8">
    <source>
        <dbReference type="PROSITE" id="PS51643"/>
    </source>
</evidence>
<accession>A0A1H3G714</accession>
<evidence type="ECO:0000313" key="10">
    <source>
        <dbReference type="Proteomes" id="UP000198921"/>
    </source>
</evidence>
<dbReference type="InterPro" id="IPR006483">
    <property type="entry name" value="CRISPR-assoc_Cas3_HD"/>
</dbReference>
<keyword evidence="4" id="KW-0347">Helicase</keyword>
<dbReference type="SUPFAM" id="SSF109604">
    <property type="entry name" value="HD-domain/PDEase-like"/>
    <property type="match status" value="1"/>
</dbReference>
<evidence type="ECO:0000256" key="3">
    <source>
        <dbReference type="ARBA" id="ARBA00022801"/>
    </source>
</evidence>
<keyword evidence="6" id="KW-0051">Antiviral defense</keyword>
<evidence type="ECO:0000256" key="2">
    <source>
        <dbReference type="ARBA" id="ARBA00022741"/>
    </source>
</evidence>
<name>A0A1H3G714_9ACTN</name>
<dbReference type="EMBL" id="FNOT01000004">
    <property type="protein sequence ID" value="SDX98264.1"/>
    <property type="molecule type" value="Genomic_DNA"/>
</dbReference>
<dbReference type="GO" id="GO:0016787">
    <property type="term" value="F:hydrolase activity"/>
    <property type="evidence" value="ECO:0007669"/>
    <property type="project" value="UniProtKB-KW"/>
</dbReference>
<evidence type="ECO:0000256" key="5">
    <source>
        <dbReference type="ARBA" id="ARBA00022840"/>
    </source>
</evidence>
<dbReference type="PROSITE" id="PS51643">
    <property type="entry name" value="HD_CAS3"/>
    <property type="match status" value="1"/>
</dbReference>
<keyword evidence="10" id="KW-1185">Reference proteome</keyword>
<dbReference type="STRING" id="1137993.SAMN05660209_01735"/>
<proteinExistence type="predicted"/>
<organism evidence="9 10">
    <name type="scientific">Geodermatophilus africanus</name>
    <dbReference type="NCBI Taxonomy" id="1137993"/>
    <lineage>
        <taxon>Bacteria</taxon>
        <taxon>Bacillati</taxon>
        <taxon>Actinomycetota</taxon>
        <taxon>Actinomycetes</taxon>
        <taxon>Geodermatophilales</taxon>
        <taxon>Geodermatophilaceae</taxon>
        <taxon>Geodermatophilus</taxon>
    </lineage>
</organism>
<evidence type="ECO:0000256" key="7">
    <source>
        <dbReference type="SAM" id="MobiDB-lite"/>
    </source>
</evidence>
<dbReference type="Pfam" id="PF22590">
    <property type="entry name" value="Cas3-like_C_2"/>
    <property type="match status" value="1"/>
</dbReference>
<evidence type="ECO:0000256" key="1">
    <source>
        <dbReference type="ARBA" id="ARBA00022723"/>
    </source>
</evidence>
<reference evidence="10" key="1">
    <citation type="submission" date="2016-10" db="EMBL/GenBank/DDBJ databases">
        <authorList>
            <person name="Varghese N."/>
            <person name="Submissions S."/>
        </authorList>
    </citation>
    <scope>NUCLEOTIDE SEQUENCE [LARGE SCALE GENOMIC DNA]</scope>
    <source>
        <strain evidence="10">DSM 45422</strain>
    </source>
</reference>
<protein>
    <submittedName>
        <fullName evidence="9">CRISPR-associated helicase Cas3, subtype Dpsyc</fullName>
    </submittedName>
</protein>
<dbReference type="GO" id="GO:0046872">
    <property type="term" value="F:metal ion binding"/>
    <property type="evidence" value="ECO:0007669"/>
    <property type="project" value="UniProtKB-KW"/>
</dbReference>
<keyword evidence="3" id="KW-0378">Hydrolase</keyword>
<gene>
    <name evidence="9" type="ORF">SAMN05660209_01735</name>
</gene>
<dbReference type="Proteomes" id="UP000198921">
    <property type="component" value="Unassembled WGS sequence"/>
</dbReference>
<keyword evidence="5" id="KW-0067">ATP-binding</keyword>
<dbReference type="GO" id="GO:0004386">
    <property type="term" value="F:helicase activity"/>
    <property type="evidence" value="ECO:0007669"/>
    <property type="project" value="UniProtKB-KW"/>
</dbReference>
<keyword evidence="2" id="KW-0547">Nucleotide-binding</keyword>
<dbReference type="GO" id="GO:0051607">
    <property type="term" value="P:defense response to virus"/>
    <property type="evidence" value="ECO:0007669"/>
    <property type="project" value="UniProtKB-KW"/>
</dbReference>
<dbReference type="Gene3D" id="1.10.3210.30">
    <property type="match status" value="1"/>
</dbReference>
<dbReference type="AlphaFoldDB" id="A0A1H3G714"/>
<feature type="domain" description="HD Cas3-type" evidence="8">
    <location>
        <begin position="398"/>
        <end position="581"/>
    </location>
</feature>